<protein>
    <submittedName>
        <fullName evidence="2">Uncharacterized protein</fullName>
    </submittedName>
</protein>
<reference evidence="2" key="1">
    <citation type="submission" date="2016-06" db="EMBL/GenBank/DDBJ databases">
        <title>Complete Genome Sequence of Pandoraea faecigallinarum DSM-23572.</title>
        <authorList>
            <person name="Yong D."/>
            <person name="Ee R."/>
            <person name="Lim Y.-L."/>
            <person name="Yin W.-F."/>
            <person name="Chan K.-G."/>
        </authorList>
    </citation>
    <scope>NUCLEOTIDE SEQUENCE</scope>
    <source>
        <strain evidence="2">DSM 23572</strain>
    </source>
</reference>
<dbReference type="EMBL" id="CP011807">
    <property type="protein sequence ID" value="AKM29524.1"/>
    <property type="molecule type" value="Genomic_DNA"/>
</dbReference>
<dbReference type="KEGG" id="pfg:AB870_04285"/>
<feature type="region of interest" description="Disordered" evidence="1">
    <location>
        <begin position="1"/>
        <end position="76"/>
    </location>
</feature>
<dbReference type="STRING" id="656179.AB870_04285"/>
<feature type="compositionally biased region" description="Low complexity" evidence="1">
    <location>
        <begin position="17"/>
        <end position="39"/>
    </location>
</feature>
<evidence type="ECO:0000256" key="1">
    <source>
        <dbReference type="SAM" id="MobiDB-lite"/>
    </source>
</evidence>
<gene>
    <name evidence="2" type="ORF">AB870_04285</name>
</gene>
<evidence type="ECO:0000313" key="3">
    <source>
        <dbReference type="Proteomes" id="UP000035651"/>
    </source>
</evidence>
<evidence type="ECO:0000313" key="2">
    <source>
        <dbReference type="EMBL" id="AKM29524.1"/>
    </source>
</evidence>
<name>A0A0H3WNH0_9BURK</name>
<organism evidence="2 3">
    <name type="scientific">Pandoraea faecigallinarum</name>
    <dbReference type="NCBI Taxonomy" id="656179"/>
    <lineage>
        <taxon>Bacteria</taxon>
        <taxon>Pseudomonadati</taxon>
        <taxon>Pseudomonadota</taxon>
        <taxon>Betaproteobacteria</taxon>
        <taxon>Burkholderiales</taxon>
        <taxon>Burkholderiaceae</taxon>
        <taxon>Pandoraea</taxon>
    </lineage>
</organism>
<keyword evidence="3" id="KW-1185">Reference proteome</keyword>
<proteinExistence type="predicted"/>
<dbReference type="PATRIC" id="fig|656179.3.peg.943"/>
<sequence>MANGEDAVADGAGSERGVASDGAVAGAEGSEGPAGAEGVEGVEDMANKFRKTLTTVEAARQEVSSGQEARMPRGTP</sequence>
<accession>A0A0H3WNH0</accession>
<dbReference type="Proteomes" id="UP000035651">
    <property type="component" value="Chromosome"/>
</dbReference>
<dbReference type="AlphaFoldDB" id="A0A0H3WNH0"/>